<keyword evidence="1" id="KW-0175">Coiled coil</keyword>
<dbReference type="AlphaFoldDB" id="A0ABD0T4Y7"/>
<proteinExistence type="predicted"/>
<dbReference type="EMBL" id="JBEDNZ010000010">
    <property type="protein sequence ID" value="KAL0833098.1"/>
    <property type="molecule type" value="Genomic_DNA"/>
</dbReference>
<dbReference type="Pfam" id="PF25298">
    <property type="entry name" value="Baculo_FP_2nd"/>
    <property type="match status" value="1"/>
</dbReference>
<dbReference type="Gene3D" id="3.30.70.1820">
    <property type="entry name" value="L1 transposable element, RRM domain"/>
    <property type="match status" value="1"/>
</dbReference>
<feature type="coiled-coil region" evidence="1">
    <location>
        <begin position="71"/>
        <end position="98"/>
    </location>
</feature>
<sequence>MFHSPNKNSSSIPDLSTLKKMEEELNITQRKRKLSEDHTEALDRFADKVMTTLSNWKAEISRENSVINDNMKTFKHDLENIDKKFEDLKTDIHIIREEYSDIRKLIHTLDSKHIEMQTEICSMQKSIQFCSDQQDDVNKQVESISKEIKEIESVKGQLDELRKQNRQLRHELNMNDQRDRLLNLEIVGVPELRDENLLDIMSQLSKKVGVDIAATDVIQINRVSPKTKQQGRPRIIIVKMKTRLLKDNILSCARKLRLTTKDLDFRGEPKPVYINEHLTVSNKMLLKKCKELASLKHYQFVWSRHGRIFIRKNETAPGLQISSEEDLKKIT</sequence>
<evidence type="ECO:0000313" key="3">
    <source>
        <dbReference type="EMBL" id="KAL0833098.1"/>
    </source>
</evidence>
<dbReference type="Proteomes" id="UP001549921">
    <property type="component" value="Unassembled WGS sequence"/>
</dbReference>
<reference evidence="3 4" key="1">
    <citation type="submission" date="2024-06" db="EMBL/GenBank/DDBJ databases">
        <title>A chromosome-level genome assembly of beet webworm, Loxostege sticticalis.</title>
        <authorList>
            <person name="Zhang Y."/>
        </authorList>
    </citation>
    <scope>NUCLEOTIDE SEQUENCE [LARGE SCALE GENOMIC DNA]</scope>
    <source>
        <strain evidence="3">AQ028</strain>
        <tissue evidence="3">Male pupae</tissue>
    </source>
</reference>
<protein>
    <recommendedName>
        <fullName evidence="2">FP protein C-terminal domain-containing protein</fullName>
    </recommendedName>
</protein>
<dbReference type="InterPro" id="IPR057251">
    <property type="entry name" value="FP_C"/>
</dbReference>
<gene>
    <name evidence="3" type="ORF">ABMA28_001208</name>
</gene>
<comment type="caution">
    <text evidence="3">The sequence shown here is derived from an EMBL/GenBank/DDBJ whole genome shotgun (WGS) entry which is preliminary data.</text>
</comment>
<feature type="coiled-coil region" evidence="1">
    <location>
        <begin position="134"/>
        <end position="178"/>
    </location>
</feature>
<feature type="domain" description="FP protein C-terminal" evidence="2">
    <location>
        <begin position="279"/>
        <end position="331"/>
    </location>
</feature>
<evidence type="ECO:0000256" key="1">
    <source>
        <dbReference type="SAM" id="Coils"/>
    </source>
</evidence>
<name>A0ABD0T4Y7_LOXSC</name>
<evidence type="ECO:0000259" key="2">
    <source>
        <dbReference type="Pfam" id="PF25298"/>
    </source>
</evidence>
<evidence type="ECO:0000313" key="4">
    <source>
        <dbReference type="Proteomes" id="UP001549921"/>
    </source>
</evidence>
<accession>A0ABD0T4Y7</accession>
<dbReference type="Gene3D" id="1.10.287.950">
    <property type="entry name" value="Methyl-accepting chemotaxis protein"/>
    <property type="match status" value="1"/>
</dbReference>
<organism evidence="3 4">
    <name type="scientific">Loxostege sticticalis</name>
    <name type="common">Beet webworm moth</name>
    <dbReference type="NCBI Taxonomy" id="481309"/>
    <lineage>
        <taxon>Eukaryota</taxon>
        <taxon>Metazoa</taxon>
        <taxon>Ecdysozoa</taxon>
        <taxon>Arthropoda</taxon>
        <taxon>Hexapoda</taxon>
        <taxon>Insecta</taxon>
        <taxon>Pterygota</taxon>
        <taxon>Neoptera</taxon>
        <taxon>Endopterygota</taxon>
        <taxon>Lepidoptera</taxon>
        <taxon>Glossata</taxon>
        <taxon>Ditrysia</taxon>
        <taxon>Pyraloidea</taxon>
        <taxon>Crambidae</taxon>
        <taxon>Pyraustinae</taxon>
        <taxon>Loxostege</taxon>
    </lineage>
</organism>